<reference evidence="8 9" key="1">
    <citation type="journal article" date="2018" name="Evol. Lett.">
        <title>Horizontal gene cluster transfer increased hallucinogenic mushroom diversity.</title>
        <authorList>
            <person name="Reynolds H.T."/>
            <person name="Vijayakumar V."/>
            <person name="Gluck-Thaler E."/>
            <person name="Korotkin H.B."/>
            <person name="Matheny P.B."/>
            <person name="Slot J.C."/>
        </authorList>
    </citation>
    <scope>NUCLEOTIDE SEQUENCE [LARGE SCALE GENOMIC DNA]</scope>
    <source>
        <strain evidence="8 9">SRW20</strain>
    </source>
</reference>
<dbReference type="GO" id="GO:0016020">
    <property type="term" value="C:membrane"/>
    <property type="evidence" value="ECO:0007669"/>
    <property type="project" value="UniProtKB-SubCell"/>
</dbReference>
<feature type="transmembrane region" description="Helical" evidence="6">
    <location>
        <begin position="311"/>
        <end position="331"/>
    </location>
</feature>
<keyword evidence="3 6" id="KW-0812">Transmembrane</keyword>
<keyword evidence="4 6" id="KW-1133">Transmembrane helix</keyword>
<accession>A0A409YVP5</accession>
<feature type="transmembrane region" description="Helical" evidence="6">
    <location>
        <begin position="377"/>
        <end position="403"/>
    </location>
</feature>
<dbReference type="PANTHER" id="PTHR23504">
    <property type="entry name" value="MAJOR FACILITATOR SUPERFAMILY DOMAIN-CONTAINING PROTEIN 10"/>
    <property type="match status" value="1"/>
</dbReference>
<feature type="transmembrane region" description="Helical" evidence="6">
    <location>
        <begin position="101"/>
        <end position="126"/>
    </location>
</feature>
<proteinExistence type="predicted"/>
<dbReference type="Pfam" id="PF07690">
    <property type="entry name" value="MFS_1"/>
    <property type="match status" value="1"/>
</dbReference>
<feature type="transmembrane region" description="Helical" evidence="6">
    <location>
        <begin position="265"/>
        <end position="291"/>
    </location>
</feature>
<feature type="transmembrane region" description="Helical" evidence="6">
    <location>
        <begin position="415"/>
        <end position="437"/>
    </location>
</feature>
<feature type="transmembrane region" description="Helical" evidence="6">
    <location>
        <begin position="343"/>
        <end position="365"/>
    </location>
</feature>
<comment type="subcellular location">
    <subcellularLocation>
        <location evidence="1">Membrane</location>
        <topology evidence="1">Multi-pass membrane protein</topology>
    </subcellularLocation>
</comment>
<dbReference type="EMBL" id="NHYE01000194">
    <property type="protein sequence ID" value="PPR07062.1"/>
    <property type="molecule type" value="Genomic_DNA"/>
</dbReference>
<keyword evidence="2" id="KW-0813">Transport</keyword>
<dbReference type="InterPro" id="IPR020846">
    <property type="entry name" value="MFS_dom"/>
</dbReference>
<feature type="transmembrane region" description="Helical" evidence="6">
    <location>
        <begin position="443"/>
        <end position="464"/>
    </location>
</feature>
<comment type="caution">
    <text evidence="8">The sequence shown here is derived from an EMBL/GenBank/DDBJ whole genome shotgun (WGS) entry which is preliminary data.</text>
</comment>
<dbReference type="Proteomes" id="UP000284706">
    <property type="component" value="Unassembled WGS sequence"/>
</dbReference>
<dbReference type="OrthoDB" id="419616at2759"/>
<evidence type="ECO:0000256" key="6">
    <source>
        <dbReference type="SAM" id="Phobius"/>
    </source>
</evidence>
<dbReference type="InterPro" id="IPR011701">
    <property type="entry name" value="MFS"/>
</dbReference>
<protein>
    <recommendedName>
        <fullName evidence="7">Major facilitator superfamily (MFS) profile domain-containing protein</fullName>
    </recommendedName>
</protein>
<dbReference type="Gene3D" id="1.20.1250.20">
    <property type="entry name" value="MFS general substrate transporter like domains"/>
    <property type="match status" value="1"/>
</dbReference>
<evidence type="ECO:0000256" key="4">
    <source>
        <dbReference type="ARBA" id="ARBA00022989"/>
    </source>
</evidence>
<evidence type="ECO:0000313" key="9">
    <source>
        <dbReference type="Proteomes" id="UP000284706"/>
    </source>
</evidence>
<sequence length="481" mass="53060">MSEAMVDERAPLLKQPESGRKPLPTGQIAIVLLLQLCEAICIHSVSPYIKEFVSTLYIAEGSLQTAELIAGLLDSLYFVAEAFTILYWVRLSDSIGRKPVTLLGSMGAMISMTSFGVSRTLLALVASRLSCGFWNGNIGVIKSMMVELTDNTNRADIFWIIHPASTFGSVIGSQLGTSLIRPAEKFPVAFNAAFWDRFPYLFPCIVASMVVFLSILVTAVFFRETLTASMPISRSSAASDMRPKTLQHGCTHETQLSNGAISIRAIMTVPVIISIANYSTLIFLNILLHSLFSLYSRMPRNLGGFGLDYDFFRLLQAFYVVGSGTFQFLYFPRLVRSYGTRTVYILSMSAFVPALLLLPLARFLVVVHNLALGSWMLLAVLFFLLFLTDSAHGCILMHIILCAPDQRSVRYVNGMAQTTAAIVKALGPALSLSLSHFSLENETAWGCGIYAFLAALALCLPVYLPRRPRRYGHMDDKISSF</sequence>
<evidence type="ECO:0000256" key="3">
    <source>
        <dbReference type="ARBA" id="ARBA00022692"/>
    </source>
</evidence>
<dbReference type="AlphaFoldDB" id="A0A409YVP5"/>
<keyword evidence="9" id="KW-1185">Reference proteome</keyword>
<dbReference type="PROSITE" id="PS50850">
    <property type="entry name" value="MFS"/>
    <property type="match status" value="1"/>
</dbReference>
<gene>
    <name evidence="8" type="ORF">CVT26_005263</name>
</gene>
<dbReference type="InterPro" id="IPR036259">
    <property type="entry name" value="MFS_trans_sf"/>
</dbReference>
<dbReference type="GO" id="GO:0022857">
    <property type="term" value="F:transmembrane transporter activity"/>
    <property type="evidence" value="ECO:0007669"/>
    <property type="project" value="InterPro"/>
</dbReference>
<organism evidence="8 9">
    <name type="scientific">Gymnopilus dilepis</name>
    <dbReference type="NCBI Taxonomy" id="231916"/>
    <lineage>
        <taxon>Eukaryota</taxon>
        <taxon>Fungi</taxon>
        <taxon>Dikarya</taxon>
        <taxon>Basidiomycota</taxon>
        <taxon>Agaricomycotina</taxon>
        <taxon>Agaricomycetes</taxon>
        <taxon>Agaricomycetidae</taxon>
        <taxon>Agaricales</taxon>
        <taxon>Agaricineae</taxon>
        <taxon>Hymenogastraceae</taxon>
        <taxon>Gymnopilus</taxon>
    </lineage>
</organism>
<feature type="domain" description="Major facilitator superfamily (MFS) profile" evidence="7">
    <location>
        <begin position="27"/>
        <end position="469"/>
    </location>
</feature>
<evidence type="ECO:0000256" key="5">
    <source>
        <dbReference type="ARBA" id="ARBA00023136"/>
    </source>
</evidence>
<feature type="transmembrane region" description="Helical" evidence="6">
    <location>
        <begin position="69"/>
        <end position="89"/>
    </location>
</feature>
<evidence type="ECO:0000256" key="1">
    <source>
        <dbReference type="ARBA" id="ARBA00004141"/>
    </source>
</evidence>
<dbReference type="SUPFAM" id="SSF103473">
    <property type="entry name" value="MFS general substrate transporter"/>
    <property type="match status" value="1"/>
</dbReference>
<keyword evidence="5 6" id="KW-0472">Membrane</keyword>
<evidence type="ECO:0000313" key="8">
    <source>
        <dbReference type="EMBL" id="PPR07062.1"/>
    </source>
</evidence>
<evidence type="ECO:0000256" key="2">
    <source>
        <dbReference type="ARBA" id="ARBA00022448"/>
    </source>
</evidence>
<dbReference type="InParanoid" id="A0A409YVP5"/>
<feature type="transmembrane region" description="Helical" evidence="6">
    <location>
        <begin position="200"/>
        <end position="222"/>
    </location>
</feature>
<dbReference type="PANTHER" id="PTHR23504:SF15">
    <property type="entry name" value="MAJOR FACILITATOR SUPERFAMILY (MFS) PROFILE DOMAIN-CONTAINING PROTEIN"/>
    <property type="match status" value="1"/>
</dbReference>
<evidence type="ECO:0000259" key="7">
    <source>
        <dbReference type="PROSITE" id="PS50850"/>
    </source>
</evidence>
<name>A0A409YVP5_9AGAR</name>